<keyword evidence="12" id="KW-1185">Reference proteome</keyword>
<dbReference type="PANTHER" id="PTHR30133">
    <property type="entry name" value="CATIONIC AMINO ACID TRANSPORTER, MEMBRANE COMPONENT"/>
    <property type="match status" value="1"/>
</dbReference>
<evidence type="ECO:0000256" key="8">
    <source>
        <dbReference type="ARBA" id="ARBA00023136"/>
    </source>
</evidence>
<keyword evidence="8 9" id="KW-0472">Membrane</keyword>
<dbReference type="InterPro" id="IPR035906">
    <property type="entry name" value="MetI-like_sf"/>
</dbReference>
<evidence type="ECO:0000259" key="10">
    <source>
        <dbReference type="PROSITE" id="PS50928"/>
    </source>
</evidence>
<dbReference type="RefSeq" id="WP_285672114.1">
    <property type="nucleotide sequence ID" value="NZ_BSYI01000018.1"/>
</dbReference>
<dbReference type="Pfam" id="PF00528">
    <property type="entry name" value="BPD_transp_1"/>
    <property type="match status" value="1"/>
</dbReference>
<organism evidence="11 12">
    <name type="scientific">Paralimibaculum aggregatum</name>
    <dbReference type="NCBI Taxonomy" id="3036245"/>
    <lineage>
        <taxon>Bacteria</taxon>
        <taxon>Pseudomonadati</taxon>
        <taxon>Pseudomonadota</taxon>
        <taxon>Alphaproteobacteria</taxon>
        <taxon>Rhodobacterales</taxon>
        <taxon>Paracoccaceae</taxon>
        <taxon>Paralimibaculum</taxon>
    </lineage>
</organism>
<reference evidence="11 12" key="1">
    <citation type="submission" date="2023-04" db="EMBL/GenBank/DDBJ databases">
        <title>Marinoamorphus aggregata gen. nov., sp. Nov., isolate from tissue of brittle star Ophioplocus japonicus.</title>
        <authorList>
            <person name="Kawano K."/>
            <person name="Sawayama S."/>
            <person name="Nakagawa S."/>
        </authorList>
    </citation>
    <scope>NUCLEOTIDE SEQUENCE [LARGE SCALE GENOMIC DNA]</scope>
    <source>
        <strain evidence="11 12">NKW23</strain>
    </source>
</reference>
<dbReference type="EMBL" id="BSYI01000018">
    <property type="protein sequence ID" value="GMG83317.1"/>
    <property type="molecule type" value="Genomic_DNA"/>
</dbReference>
<comment type="similarity">
    <text evidence="2">Belongs to the binding-protein-dependent transport system permease family. HisMQ subfamily.</text>
</comment>
<feature type="transmembrane region" description="Helical" evidence="9">
    <location>
        <begin position="15"/>
        <end position="39"/>
    </location>
</feature>
<dbReference type="InterPro" id="IPR010065">
    <property type="entry name" value="AA_ABC_transptr_permease_3TM"/>
</dbReference>
<keyword evidence="5" id="KW-0997">Cell inner membrane</keyword>
<evidence type="ECO:0000256" key="1">
    <source>
        <dbReference type="ARBA" id="ARBA00004429"/>
    </source>
</evidence>
<proteinExistence type="inferred from homology"/>
<feature type="domain" description="ABC transmembrane type-1" evidence="10">
    <location>
        <begin position="15"/>
        <end position="206"/>
    </location>
</feature>
<evidence type="ECO:0000256" key="5">
    <source>
        <dbReference type="ARBA" id="ARBA00022519"/>
    </source>
</evidence>
<gene>
    <name evidence="11" type="ORF">LNKW23_25300</name>
</gene>
<dbReference type="InterPro" id="IPR000515">
    <property type="entry name" value="MetI-like"/>
</dbReference>
<evidence type="ECO:0000256" key="4">
    <source>
        <dbReference type="ARBA" id="ARBA00022475"/>
    </source>
</evidence>
<feature type="transmembrane region" description="Helical" evidence="9">
    <location>
        <begin position="93"/>
        <end position="111"/>
    </location>
</feature>
<feature type="transmembrane region" description="Helical" evidence="9">
    <location>
        <begin position="193"/>
        <end position="214"/>
    </location>
</feature>
<feature type="transmembrane region" description="Helical" evidence="9">
    <location>
        <begin position="148"/>
        <end position="173"/>
    </location>
</feature>
<evidence type="ECO:0000256" key="2">
    <source>
        <dbReference type="ARBA" id="ARBA00010072"/>
    </source>
</evidence>
<dbReference type="Gene3D" id="1.10.3720.10">
    <property type="entry name" value="MetI-like"/>
    <property type="match status" value="1"/>
</dbReference>
<evidence type="ECO:0000313" key="12">
    <source>
        <dbReference type="Proteomes" id="UP001239909"/>
    </source>
</evidence>
<keyword evidence="7 9" id="KW-1133">Transmembrane helix</keyword>
<evidence type="ECO:0000256" key="6">
    <source>
        <dbReference type="ARBA" id="ARBA00022692"/>
    </source>
</evidence>
<evidence type="ECO:0000256" key="3">
    <source>
        <dbReference type="ARBA" id="ARBA00022448"/>
    </source>
</evidence>
<comment type="subcellular location">
    <subcellularLocation>
        <location evidence="1">Cell inner membrane</location>
        <topology evidence="1">Multi-pass membrane protein</topology>
    </subcellularLocation>
    <subcellularLocation>
        <location evidence="9">Cell membrane</location>
        <topology evidence="9">Multi-pass membrane protein</topology>
    </subcellularLocation>
</comment>
<evidence type="ECO:0000313" key="11">
    <source>
        <dbReference type="EMBL" id="GMG83317.1"/>
    </source>
</evidence>
<evidence type="ECO:0000256" key="7">
    <source>
        <dbReference type="ARBA" id="ARBA00022989"/>
    </source>
</evidence>
<name>A0ABQ6LNN6_9RHOB</name>
<comment type="caution">
    <text evidence="11">The sequence shown here is derived from an EMBL/GenBank/DDBJ whole genome shotgun (WGS) entry which is preliminary data.</text>
</comment>
<accession>A0ABQ6LNN6</accession>
<dbReference type="Proteomes" id="UP001239909">
    <property type="component" value="Unassembled WGS sequence"/>
</dbReference>
<keyword evidence="3 9" id="KW-0813">Transport</keyword>
<evidence type="ECO:0000256" key="9">
    <source>
        <dbReference type="RuleBase" id="RU363032"/>
    </source>
</evidence>
<feature type="transmembrane region" description="Helical" evidence="9">
    <location>
        <begin position="51"/>
        <end position="73"/>
    </location>
</feature>
<keyword evidence="4" id="KW-1003">Cell membrane</keyword>
<keyword evidence="6 9" id="KW-0812">Transmembrane</keyword>
<dbReference type="InterPro" id="IPR051613">
    <property type="entry name" value="ABC_transp_permease_HisMQ"/>
</dbReference>
<dbReference type="PROSITE" id="PS50928">
    <property type="entry name" value="ABC_TM1"/>
    <property type="match status" value="1"/>
</dbReference>
<sequence>MGTLLEYAPLLGEGALVTISLAVLALVLATALGVAGCAAKLSRGLAWEWLAAVYTTIVRGVPDLVLILLIYFGGQRLVNQIGGALGAGYIEVSEYWAGVISIGFIYGAYLTETFRGAYQSIPHGQAEAANALGLSAWQRLRLVMAPQVLRLALPGYGNVWMVLVKSTAVVSVIGLHDLVGLADKAGKATREPFLFFLAVIAVYLAITSVSNWGLARLEARVNRGQPGWI</sequence>
<dbReference type="NCBIfam" id="TIGR01726">
    <property type="entry name" value="HEQRo_perm_3TM"/>
    <property type="match status" value="1"/>
</dbReference>
<dbReference type="SUPFAM" id="SSF161098">
    <property type="entry name" value="MetI-like"/>
    <property type="match status" value="1"/>
</dbReference>
<dbReference type="CDD" id="cd06261">
    <property type="entry name" value="TM_PBP2"/>
    <property type="match status" value="1"/>
</dbReference>
<protein>
    <submittedName>
        <fullName evidence="11">ABC transporter permease</fullName>
    </submittedName>
</protein>